<dbReference type="SUPFAM" id="SSF102114">
    <property type="entry name" value="Radical SAM enzymes"/>
    <property type="match status" value="1"/>
</dbReference>
<evidence type="ECO:0000313" key="9">
    <source>
        <dbReference type="Proteomes" id="UP001467690"/>
    </source>
</evidence>
<dbReference type="Proteomes" id="UP001467690">
    <property type="component" value="Unassembled WGS sequence"/>
</dbReference>
<evidence type="ECO:0000256" key="3">
    <source>
        <dbReference type="ARBA" id="ARBA00022723"/>
    </source>
</evidence>
<feature type="domain" description="B12-binding" evidence="6">
    <location>
        <begin position="10"/>
        <end position="143"/>
    </location>
</feature>
<evidence type="ECO:0000259" key="7">
    <source>
        <dbReference type="PROSITE" id="PS51918"/>
    </source>
</evidence>
<evidence type="ECO:0000256" key="1">
    <source>
        <dbReference type="ARBA" id="ARBA00001966"/>
    </source>
</evidence>
<sequence>MPKIKVYLADLTHTGQSIASNVFPLSVGLIGNYLKQEYPDRYDIELFKYPNDLSNALENNQPDVVGFSNYSWNCDISYQFTKLIKKNSPDTVVIWGGPNYGLTHGELLEFWAEYSLIDFYIIKEGEVAMLNLLKQLEEYDFDVQKFKQSGIVPSNAHFLRNGTGVYSADVLPRIKRLSDIGSPYLSGMMDKFFDNLLIPMVHTTRGCPFGCTFCTEGNSYYNRVSQVNNFKEELEYIAKRRKNIQDLLITDANFGMFPQDLEKADAIAEVKSTYSWPSKILVSTGKNKKERVIEVAKKLDGALSIAASLQTTDEQILSTIKRANISSEALNVIVQESKDANSPTYTEIILGLPGDSVATHIASLKEVINSGLGIVRMYQLILLPQTELATPESRAKHGMQTVYRINPRCFGLYSCYNEEFCSVEYEEICVTTNTLSRIDYLYCRQLNLSVEILHNSGVFYELRNLLVYFEIDWFDFIENTHNSILAKNNKLTAIYKDFEYDCFANTFESKEQLQLHFNTHYKDILSNTAGTNEMAKGKARAIFEAINELHEIAYDEAEQMLSGKGCCDENILLYLEQLKLVSLARKSNLFDFNPLTIEQCRFNFCELEKVKYDCNPLDFLAPSGISLCIEHEDQDKQLVQSYLNQYGNKIEGLGRILMRANTENLFKSTRLLQ</sequence>
<dbReference type="PROSITE" id="PS51332">
    <property type="entry name" value="B12_BINDING"/>
    <property type="match status" value="1"/>
</dbReference>
<evidence type="ECO:0000256" key="5">
    <source>
        <dbReference type="ARBA" id="ARBA00023014"/>
    </source>
</evidence>
<evidence type="ECO:0000256" key="2">
    <source>
        <dbReference type="ARBA" id="ARBA00022691"/>
    </source>
</evidence>
<dbReference type="Gene3D" id="3.40.50.280">
    <property type="entry name" value="Cobalamin-binding domain"/>
    <property type="match status" value="1"/>
</dbReference>
<evidence type="ECO:0000313" key="8">
    <source>
        <dbReference type="EMBL" id="MER2492202.1"/>
    </source>
</evidence>
<dbReference type="InterPro" id="IPR006638">
    <property type="entry name" value="Elp3/MiaA/NifB-like_rSAM"/>
</dbReference>
<reference evidence="8 9" key="1">
    <citation type="submission" date="2024-06" db="EMBL/GenBank/DDBJ databases">
        <authorList>
            <person name="Chen R.Y."/>
        </authorList>
    </citation>
    <scope>NUCLEOTIDE SEQUENCE [LARGE SCALE GENOMIC DNA]</scope>
    <source>
        <strain evidence="8 9">D2</strain>
    </source>
</reference>
<dbReference type="CDD" id="cd01335">
    <property type="entry name" value="Radical_SAM"/>
    <property type="match status" value="1"/>
</dbReference>
<comment type="caution">
    <text evidence="8">The sequence shown here is derived from an EMBL/GenBank/DDBJ whole genome shotgun (WGS) entry which is preliminary data.</text>
</comment>
<evidence type="ECO:0000256" key="4">
    <source>
        <dbReference type="ARBA" id="ARBA00023004"/>
    </source>
</evidence>
<keyword evidence="3" id="KW-0479">Metal-binding</keyword>
<dbReference type="InterPro" id="IPR023404">
    <property type="entry name" value="rSAM_horseshoe"/>
</dbReference>
<comment type="cofactor">
    <cofactor evidence="1">
        <name>[4Fe-4S] cluster</name>
        <dbReference type="ChEBI" id="CHEBI:49883"/>
    </cofactor>
</comment>
<keyword evidence="4" id="KW-0408">Iron</keyword>
<dbReference type="Pfam" id="PF02310">
    <property type="entry name" value="B12-binding"/>
    <property type="match status" value="1"/>
</dbReference>
<keyword evidence="5" id="KW-0411">Iron-sulfur</keyword>
<name>A0ABV1RHS4_9ALTE</name>
<protein>
    <submittedName>
        <fullName evidence="8">Cobalamin-dependent protein</fullName>
    </submittedName>
</protein>
<dbReference type="PANTHER" id="PTHR43409">
    <property type="entry name" value="ANAEROBIC MAGNESIUM-PROTOPORPHYRIN IX MONOMETHYL ESTER CYCLASE-RELATED"/>
    <property type="match status" value="1"/>
</dbReference>
<evidence type="ECO:0000259" key="6">
    <source>
        <dbReference type="PROSITE" id="PS51332"/>
    </source>
</evidence>
<dbReference type="InterPro" id="IPR051198">
    <property type="entry name" value="BchE-like"/>
</dbReference>
<accession>A0ABV1RHS4</accession>
<dbReference type="EMBL" id="JBELOE010000200">
    <property type="protein sequence ID" value="MER2492202.1"/>
    <property type="molecule type" value="Genomic_DNA"/>
</dbReference>
<organism evidence="8 9">
    <name type="scientific">Catenovulum sediminis</name>
    <dbReference type="NCBI Taxonomy" id="1740262"/>
    <lineage>
        <taxon>Bacteria</taxon>
        <taxon>Pseudomonadati</taxon>
        <taxon>Pseudomonadota</taxon>
        <taxon>Gammaproteobacteria</taxon>
        <taxon>Alteromonadales</taxon>
        <taxon>Alteromonadaceae</taxon>
        <taxon>Catenovulum</taxon>
    </lineage>
</organism>
<dbReference type="PROSITE" id="PS51918">
    <property type="entry name" value="RADICAL_SAM"/>
    <property type="match status" value="1"/>
</dbReference>
<dbReference type="RefSeq" id="WP_350401718.1">
    <property type="nucleotide sequence ID" value="NZ_JBELOE010000200.1"/>
</dbReference>
<dbReference type="SFLD" id="SFLDS00029">
    <property type="entry name" value="Radical_SAM"/>
    <property type="match status" value="1"/>
</dbReference>
<feature type="domain" description="Radical SAM core" evidence="7">
    <location>
        <begin position="193"/>
        <end position="408"/>
    </location>
</feature>
<dbReference type="Gene3D" id="3.80.30.20">
    <property type="entry name" value="tm_1862 like domain"/>
    <property type="match status" value="1"/>
</dbReference>
<gene>
    <name evidence="8" type="ORF">ABS311_09940</name>
</gene>
<dbReference type="Pfam" id="PF04055">
    <property type="entry name" value="Radical_SAM"/>
    <property type="match status" value="1"/>
</dbReference>
<keyword evidence="2" id="KW-0949">S-adenosyl-L-methionine</keyword>
<dbReference type="InterPro" id="IPR006158">
    <property type="entry name" value="Cobalamin-bd"/>
</dbReference>
<dbReference type="SFLD" id="SFLDG01123">
    <property type="entry name" value="methyltransferase_(Class_B)"/>
    <property type="match status" value="1"/>
</dbReference>
<dbReference type="SMART" id="SM00729">
    <property type="entry name" value="Elp3"/>
    <property type="match status" value="1"/>
</dbReference>
<dbReference type="InterPro" id="IPR058240">
    <property type="entry name" value="rSAM_sf"/>
</dbReference>
<dbReference type="SFLD" id="SFLDG01082">
    <property type="entry name" value="B12-binding_domain_containing"/>
    <property type="match status" value="1"/>
</dbReference>
<proteinExistence type="predicted"/>
<keyword evidence="9" id="KW-1185">Reference proteome</keyword>
<dbReference type="InterPro" id="IPR007197">
    <property type="entry name" value="rSAM"/>
</dbReference>
<dbReference type="InterPro" id="IPR034466">
    <property type="entry name" value="Methyltransferase_Class_B"/>
</dbReference>